<evidence type="ECO:0000256" key="6">
    <source>
        <dbReference type="SAM" id="SignalP"/>
    </source>
</evidence>
<evidence type="ECO:0000256" key="1">
    <source>
        <dbReference type="ARBA" id="ARBA00022448"/>
    </source>
</evidence>
<keyword evidence="9" id="KW-1185">Reference proteome</keyword>
<feature type="domain" description="Cytochrome c7-like" evidence="7">
    <location>
        <begin position="25"/>
        <end position="86"/>
    </location>
</feature>
<dbReference type="Gene3D" id="1.10.3820.10">
    <property type="entry name" value="Di-heme elbow motif domain"/>
    <property type="match status" value="1"/>
</dbReference>
<name>D3P984_DEFDS</name>
<keyword evidence="2" id="KW-0349">Heme</keyword>
<keyword evidence="4" id="KW-0249">Electron transport</keyword>
<accession>D3P984</accession>
<keyword evidence="3" id="KW-0479">Metal-binding</keyword>
<dbReference type="InterPro" id="IPR036280">
    <property type="entry name" value="Multihaem_cyt_sf"/>
</dbReference>
<evidence type="ECO:0000256" key="3">
    <source>
        <dbReference type="ARBA" id="ARBA00022723"/>
    </source>
</evidence>
<proteinExistence type="predicted"/>
<dbReference type="Pfam" id="PF14522">
    <property type="entry name" value="Cytochrome_C7"/>
    <property type="match status" value="1"/>
</dbReference>
<evidence type="ECO:0000259" key="7">
    <source>
        <dbReference type="Pfam" id="PF14522"/>
    </source>
</evidence>
<sequence>MKTKIFILTIFLAIFLIALNGLADQHPEDMGNSTCISCHKDVTPDVVKQWEESAHGLIDVECGVCHGDANNFKAKPTDETCLGCHSTQVENNMAKDRACSSCHIAHNFTIHKVHQYK</sequence>
<dbReference type="STRING" id="639282.DEFDS_1819"/>
<dbReference type="AlphaFoldDB" id="D3P984"/>
<gene>
    <name evidence="8" type="ordered locus">DEFDS_1819</name>
</gene>
<feature type="chain" id="PRO_5003047770" evidence="6">
    <location>
        <begin position="24"/>
        <end position="117"/>
    </location>
</feature>
<organism evidence="8 9">
    <name type="scientific">Deferribacter desulfuricans (strain DSM 14783 / JCM 11476 / NBRC 101012 / SSM1)</name>
    <dbReference type="NCBI Taxonomy" id="639282"/>
    <lineage>
        <taxon>Bacteria</taxon>
        <taxon>Pseudomonadati</taxon>
        <taxon>Deferribacterota</taxon>
        <taxon>Deferribacteres</taxon>
        <taxon>Deferribacterales</taxon>
        <taxon>Deferribacteraceae</taxon>
        <taxon>Deferribacter</taxon>
    </lineage>
</organism>
<dbReference type="HOGENOM" id="CLU_159899_0_0_0"/>
<dbReference type="EMBL" id="AP011529">
    <property type="protein sequence ID" value="BAI81274.1"/>
    <property type="molecule type" value="Genomic_DNA"/>
</dbReference>
<dbReference type="SUPFAM" id="SSF48695">
    <property type="entry name" value="Multiheme cytochromes"/>
    <property type="match status" value="1"/>
</dbReference>
<protein>
    <submittedName>
        <fullName evidence="8">Multiheme c-type cytochrome</fullName>
    </submittedName>
</protein>
<dbReference type="InterPro" id="IPR029467">
    <property type="entry name" value="Cyt_c7-like"/>
</dbReference>
<evidence type="ECO:0000313" key="8">
    <source>
        <dbReference type="EMBL" id="BAI81274.1"/>
    </source>
</evidence>
<evidence type="ECO:0000256" key="5">
    <source>
        <dbReference type="ARBA" id="ARBA00023004"/>
    </source>
</evidence>
<dbReference type="InterPro" id="IPR038266">
    <property type="entry name" value="NapC/NirT_cytc_sf"/>
</dbReference>
<reference evidence="8 9" key="1">
    <citation type="journal article" date="2010" name="DNA Res.">
        <title>Bacterial lifestyle in a deep-sea hydrothermal vent chimney revealed by the genome sequence of the thermophilic bacterium Deferribacter desulfuricans SSM1.</title>
        <authorList>
            <person name="Takaki Y."/>
            <person name="Shimamura S."/>
            <person name="Nakagawa S."/>
            <person name="Fukuhara Y."/>
            <person name="Horikawa H."/>
            <person name="Ankai A."/>
            <person name="Harada T."/>
            <person name="Hosoyama A."/>
            <person name="Oguchi A."/>
            <person name="Fukui S."/>
            <person name="Fujita N."/>
            <person name="Takami H."/>
            <person name="Takai K."/>
        </authorList>
    </citation>
    <scope>NUCLEOTIDE SEQUENCE [LARGE SCALE GENOMIC DNA]</scope>
    <source>
        <strain evidence="9">DSM 14783 / JCM 11476 / NBRC 101012 / SSM1</strain>
    </source>
</reference>
<dbReference type="OrthoDB" id="9814800at2"/>
<evidence type="ECO:0000313" key="9">
    <source>
        <dbReference type="Proteomes" id="UP000001520"/>
    </source>
</evidence>
<keyword evidence="1" id="KW-0813">Transport</keyword>
<dbReference type="GO" id="GO:0046872">
    <property type="term" value="F:metal ion binding"/>
    <property type="evidence" value="ECO:0007669"/>
    <property type="project" value="UniProtKB-KW"/>
</dbReference>
<evidence type="ECO:0000256" key="4">
    <source>
        <dbReference type="ARBA" id="ARBA00022982"/>
    </source>
</evidence>
<dbReference type="KEGG" id="ddf:DEFDS_1819"/>
<evidence type="ECO:0000256" key="2">
    <source>
        <dbReference type="ARBA" id="ARBA00022617"/>
    </source>
</evidence>
<feature type="signal peptide" evidence="6">
    <location>
        <begin position="1"/>
        <end position="23"/>
    </location>
</feature>
<keyword evidence="6" id="KW-0732">Signal</keyword>
<keyword evidence="5" id="KW-0408">Iron</keyword>
<dbReference type="RefSeq" id="WP_013008519.1">
    <property type="nucleotide sequence ID" value="NC_013939.1"/>
</dbReference>
<dbReference type="eggNOG" id="COG0484">
    <property type="taxonomic scope" value="Bacteria"/>
</dbReference>
<dbReference type="Proteomes" id="UP000001520">
    <property type="component" value="Chromosome"/>
</dbReference>